<dbReference type="AlphaFoldDB" id="A0A0A9A210"/>
<accession>A0A0A9A210</accession>
<reference evidence="1" key="2">
    <citation type="journal article" date="2015" name="Data Brief">
        <title>Shoot transcriptome of the giant reed, Arundo donax.</title>
        <authorList>
            <person name="Barrero R.A."/>
            <person name="Guerrero F.D."/>
            <person name="Moolhuijzen P."/>
            <person name="Goolsby J.A."/>
            <person name="Tidwell J."/>
            <person name="Bellgard S.E."/>
            <person name="Bellgard M.I."/>
        </authorList>
    </citation>
    <scope>NUCLEOTIDE SEQUENCE</scope>
    <source>
        <tissue evidence="1">Shoot tissue taken approximately 20 cm above the soil surface</tissue>
    </source>
</reference>
<sequence>MTSGCLLVSSAFWIVTDTLLLRDTEHQFT</sequence>
<organism evidence="1">
    <name type="scientific">Arundo donax</name>
    <name type="common">Giant reed</name>
    <name type="synonym">Donax arundinaceus</name>
    <dbReference type="NCBI Taxonomy" id="35708"/>
    <lineage>
        <taxon>Eukaryota</taxon>
        <taxon>Viridiplantae</taxon>
        <taxon>Streptophyta</taxon>
        <taxon>Embryophyta</taxon>
        <taxon>Tracheophyta</taxon>
        <taxon>Spermatophyta</taxon>
        <taxon>Magnoliopsida</taxon>
        <taxon>Liliopsida</taxon>
        <taxon>Poales</taxon>
        <taxon>Poaceae</taxon>
        <taxon>PACMAD clade</taxon>
        <taxon>Arundinoideae</taxon>
        <taxon>Arundineae</taxon>
        <taxon>Arundo</taxon>
    </lineage>
</organism>
<dbReference type="EMBL" id="GBRH01253892">
    <property type="protein sequence ID" value="JAD44003.1"/>
    <property type="molecule type" value="Transcribed_RNA"/>
</dbReference>
<name>A0A0A9A210_ARUDO</name>
<proteinExistence type="predicted"/>
<reference evidence="1" key="1">
    <citation type="submission" date="2014-09" db="EMBL/GenBank/DDBJ databases">
        <authorList>
            <person name="Magalhaes I.L.F."/>
            <person name="Oliveira U."/>
            <person name="Santos F.R."/>
            <person name="Vidigal T.H.D.A."/>
            <person name="Brescovit A.D."/>
            <person name="Santos A.J."/>
        </authorList>
    </citation>
    <scope>NUCLEOTIDE SEQUENCE</scope>
    <source>
        <tissue evidence="1">Shoot tissue taken approximately 20 cm above the soil surface</tissue>
    </source>
</reference>
<evidence type="ECO:0000313" key="1">
    <source>
        <dbReference type="EMBL" id="JAD44003.1"/>
    </source>
</evidence>
<protein>
    <submittedName>
        <fullName evidence="1">Uncharacterized protein</fullName>
    </submittedName>
</protein>